<dbReference type="SUPFAM" id="SSF50249">
    <property type="entry name" value="Nucleic acid-binding proteins"/>
    <property type="match status" value="1"/>
</dbReference>
<evidence type="ECO:0000259" key="18">
    <source>
        <dbReference type="PROSITE" id="PS51447"/>
    </source>
</evidence>
<evidence type="ECO:0000256" key="5">
    <source>
        <dbReference type="ARBA" id="ARBA00022555"/>
    </source>
</evidence>
<dbReference type="Proteomes" id="UP001314903">
    <property type="component" value="Unassembled WGS sequence"/>
</dbReference>
<dbReference type="SMART" id="SM00873">
    <property type="entry name" value="B3_4"/>
    <property type="match status" value="1"/>
</dbReference>
<gene>
    <name evidence="15" type="primary">pheT</name>
    <name evidence="20" type="ORF">J2Z35_000814</name>
</gene>
<feature type="binding site" evidence="15">
    <location>
        <position position="460"/>
    </location>
    <ligand>
        <name>Mg(2+)</name>
        <dbReference type="ChEBI" id="CHEBI:18420"/>
        <note>shared with alpha subunit</note>
    </ligand>
</feature>
<dbReference type="Pfam" id="PF03483">
    <property type="entry name" value="B3_4"/>
    <property type="match status" value="1"/>
</dbReference>
<dbReference type="NCBIfam" id="NF045760">
    <property type="entry name" value="YtpR"/>
    <property type="match status" value="1"/>
</dbReference>
<dbReference type="InterPro" id="IPR005147">
    <property type="entry name" value="tRNA_synthase_B5-dom"/>
</dbReference>
<keyword evidence="11 16" id="KW-0694">RNA-binding</keyword>
<comment type="caution">
    <text evidence="20">The sequence shown here is derived from an EMBL/GenBank/DDBJ whole genome shotgun (WGS) entry which is preliminary data.</text>
</comment>
<proteinExistence type="inferred from homology"/>
<feature type="domain" description="TRNA-binding" evidence="17">
    <location>
        <begin position="39"/>
        <end position="154"/>
    </location>
</feature>
<dbReference type="Gene3D" id="3.30.930.10">
    <property type="entry name" value="Bira Bifunctional Protein, Domain 2"/>
    <property type="match status" value="1"/>
</dbReference>
<reference evidence="20 21" key="1">
    <citation type="submission" date="2021-03" db="EMBL/GenBank/DDBJ databases">
        <title>Genomic Encyclopedia of Type Strains, Phase IV (KMG-IV): sequencing the most valuable type-strain genomes for metagenomic binning, comparative biology and taxonomic classification.</title>
        <authorList>
            <person name="Goeker M."/>
        </authorList>
    </citation>
    <scope>NUCLEOTIDE SEQUENCE [LARGE SCALE GENOMIC DNA]</scope>
    <source>
        <strain evidence="20 21">DSM 27512</strain>
    </source>
</reference>
<dbReference type="EMBL" id="JAGGLI010000006">
    <property type="protein sequence ID" value="MBP2027022.1"/>
    <property type="molecule type" value="Genomic_DNA"/>
</dbReference>
<dbReference type="InterPro" id="IPR045060">
    <property type="entry name" value="Phe-tRNA-ligase_IIc_bsu"/>
</dbReference>
<dbReference type="SMART" id="SM00896">
    <property type="entry name" value="FDX-ACB"/>
    <property type="match status" value="1"/>
</dbReference>
<dbReference type="PANTHER" id="PTHR10947:SF0">
    <property type="entry name" value="PHENYLALANINE--TRNA LIGASE BETA SUBUNIT"/>
    <property type="match status" value="1"/>
</dbReference>
<dbReference type="RefSeq" id="WP_209659657.1">
    <property type="nucleotide sequence ID" value="NZ_JAGGLI010000006.1"/>
</dbReference>
<dbReference type="InterPro" id="IPR002547">
    <property type="entry name" value="tRNA-bd_dom"/>
</dbReference>
<dbReference type="Pfam" id="PF01588">
    <property type="entry name" value="tRNA_bind"/>
    <property type="match status" value="1"/>
</dbReference>
<feature type="binding site" evidence="15">
    <location>
        <position position="466"/>
    </location>
    <ligand>
        <name>Mg(2+)</name>
        <dbReference type="ChEBI" id="CHEBI:18420"/>
        <note>shared with alpha subunit</note>
    </ligand>
</feature>
<feature type="binding site" evidence="15">
    <location>
        <position position="470"/>
    </location>
    <ligand>
        <name>Mg(2+)</name>
        <dbReference type="ChEBI" id="CHEBI:18420"/>
        <note>shared with alpha subunit</note>
    </ligand>
</feature>
<dbReference type="InterPro" id="IPR009061">
    <property type="entry name" value="DNA-bd_dom_put_sf"/>
</dbReference>
<evidence type="ECO:0000256" key="15">
    <source>
        <dbReference type="HAMAP-Rule" id="MF_00283"/>
    </source>
</evidence>
<evidence type="ECO:0000256" key="4">
    <source>
        <dbReference type="ARBA" id="ARBA00022490"/>
    </source>
</evidence>
<dbReference type="EC" id="6.1.1.20" evidence="15"/>
<feature type="domain" description="FDX-ACB" evidence="18">
    <location>
        <begin position="695"/>
        <end position="788"/>
    </location>
</feature>
<dbReference type="InterPro" id="IPR041616">
    <property type="entry name" value="PheRS_beta_core"/>
</dbReference>
<evidence type="ECO:0000313" key="21">
    <source>
        <dbReference type="Proteomes" id="UP001314903"/>
    </source>
</evidence>
<evidence type="ECO:0000259" key="17">
    <source>
        <dbReference type="PROSITE" id="PS50886"/>
    </source>
</evidence>
<dbReference type="Gene3D" id="3.30.56.10">
    <property type="match status" value="2"/>
</dbReference>
<dbReference type="InterPro" id="IPR033714">
    <property type="entry name" value="tRNA_bind_bactPheRS"/>
</dbReference>
<dbReference type="HAMAP" id="MF_00283">
    <property type="entry name" value="Phe_tRNA_synth_beta1"/>
    <property type="match status" value="1"/>
</dbReference>
<keyword evidence="7 15" id="KW-0479">Metal-binding</keyword>
<keyword evidence="8 15" id="KW-0547">Nucleotide-binding</keyword>
<evidence type="ECO:0000256" key="2">
    <source>
        <dbReference type="ARBA" id="ARBA00008653"/>
    </source>
</evidence>
<evidence type="ECO:0000256" key="13">
    <source>
        <dbReference type="ARBA" id="ARBA00023146"/>
    </source>
</evidence>
<keyword evidence="10 15" id="KW-0460">Magnesium</keyword>
<protein>
    <recommendedName>
        <fullName evidence="15">Phenylalanine--tRNA ligase beta subunit</fullName>
        <ecNumber evidence="15">6.1.1.20</ecNumber>
    </recommendedName>
    <alternativeName>
        <fullName evidence="15">Phenylalanyl-tRNA synthetase beta subunit</fullName>
        <shortName evidence="15">PheRS</shortName>
    </alternativeName>
</protein>
<evidence type="ECO:0000256" key="1">
    <source>
        <dbReference type="ARBA" id="ARBA00004496"/>
    </source>
</evidence>
<evidence type="ECO:0000313" key="20">
    <source>
        <dbReference type="EMBL" id="MBP2027022.1"/>
    </source>
</evidence>
<comment type="similarity">
    <text evidence="2 15">Belongs to the phenylalanyl-tRNA synthetase beta subunit family. Type 1 subfamily.</text>
</comment>
<dbReference type="Pfam" id="PF17759">
    <property type="entry name" value="tRNA_synthFbeta"/>
    <property type="match status" value="1"/>
</dbReference>
<organism evidence="20 21">
    <name type="scientific">Acetoanaerobium pronyense</name>
    <dbReference type="NCBI Taxonomy" id="1482736"/>
    <lineage>
        <taxon>Bacteria</taxon>
        <taxon>Bacillati</taxon>
        <taxon>Bacillota</taxon>
        <taxon>Clostridia</taxon>
        <taxon>Peptostreptococcales</taxon>
        <taxon>Filifactoraceae</taxon>
        <taxon>Acetoanaerobium</taxon>
    </lineage>
</organism>
<dbReference type="PROSITE" id="PS51447">
    <property type="entry name" value="FDX_ACB"/>
    <property type="match status" value="1"/>
</dbReference>
<dbReference type="InterPro" id="IPR005121">
    <property type="entry name" value="Fdx_antiC-bd"/>
</dbReference>
<comment type="cofactor">
    <cofactor evidence="15">
        <name>Mg(2+)</name>
        <dbReference type="ChEBI" id="CHEBI:18420"/>
    </cofactor>
    <text evidence="15">Binds 2 magnesium ions per tetramer.</text>
</comment>
<evidence type="ECO:0000256" key="8">
    <source>
        <dbReference type="ARBA" id="ARBA00022741"/>
    </source>
</evidence>
<dbReference type="NCBIfam" id="TIGR00472">
    <property type="entry name" value="pheT_bact"/>
    <property type="match status" value="1"/>
</dbReference>
<dbReference type="SUPFAM" id="SSF46955">
    <property type="entry name" value="Putative DNA-binding domain"/>
    <property type="match status" value="1"/>
</dbReference>
<evidence type="ECO:0000256" key="16">
    <source>
        <dbReference type="PROSITE-ProRule" id="PRU00209"/>
    </source>
</evidence>
<accession>A0ABS4KGZ0</accession>
<dbReference type="InterPro" id="IPR045864">
    <property type="entry name" value="aa-tRNA-synth_II/BPL/LPL"/>
</dbReference>
<evidence type="ECO:0000259" key="19">
    <source>
        <dbReference type="PROSITE" id="PS51483"/>
    </source>
</evidence>
<sequence>MNVPIKWLRDYVDINMEIKEFCDAMTMSGTKAEGYKLIGEGIENVVVGKIVDIKPHPDADKLIIVSVDAGKENLLQIVTGAKNVKENDLVPVALHGALLPDGTKIKKGKLRGEVSEGMLCSCQELDIEEKYVREDLRDGIFILDNNHTIGEDIREALMLNDAVVEFEITSNRPDCLSILGIAHEAAATFKLPLKMPENTYEEIDKPINFKVEVLEKNLCPRYIIKEITDVKIEESPYFIQRRLIESGIRPINNIVDITNYVMLEYGQPLHAFDKDKLSSQNKITLRRGMDGEKFTTLDEVERTVDSTMLLITDSDAPIAIAGVMGGLDSEVSLQTKNIIIESAIFDANNIRQTSKKLGLRTEASAKFEKGIDLSRAKEAVDRVCHLISYFGYGKVLKGDIDTLDTVISNKKISVNIDRINSLLGEELSPSEMVDILSRLKFKAQADKEKLNIEIPSFRLDIEMEADILEEIARLYGYNNIKSRNIVGELTSGIKSAEREFEDTLKDAMMANGLTEIMNYSFTSIKGLEKTRRSLENIVSLINPLGEETSIMRTSLIPGMIEVLSRNISKKVDFFGGFEIGNVFFQDENPVQNRAIIAGLYGKEEDFYSMKGRLEGVFEYIGLKNRDYIPSSEDPSFHPTRCAKIYSDDAFIGYIGEIHPFVLDAYNIKKRLYLFSLNFEVLMEKSEKNKLYSPVPKFPAIKRDIAIVIDEDIFVREIETIIKKNGNKLIEKIDLFDIYTGDQIESGKKSVAYSIIYRAKDRTLTDNEISEIQEKILNEIEEVLKGKLREL</sequence>
<keyword evidence="9 15" id="KW-0067">ATP-binding</keyword>
<evidence type="ECO:0000256" key="10">
    <source>
        <dbReference type="ARBA" id="ARBA00022842"/>
    </source>
</evidence>
<dbReference type="Pfam" id="PF03484">
    <property type="entry name" value="B5"/>
    <property type="match status" value="1"/>
</dbReference>
<dbReference type="InterPro" id="IPR005146">
    <property type="entry name" value="B3/B4_tRNA-bd"/>
</dbReference>
<dbReference type="GO" id="GO:0004826">
    <property type="term" value="F:phenylalanine-tRNA ligase activity"/>
    <property type="evidence" value="ECO:0007669"/>
    <property type="project" value="UniProtKB-EC"/>
</dbReference>
<comment type="catalytic activity">
    <reaction evidence="14 15">
        <text>tRNA(Phe) + L-phenylalanine + ATP = L-phenylalanyl-tRNA(Phe) + AMP + diphosphate + H(+)</text>
        <dbReference type="Rhea" id="RHEA:19413"/>
        <dbReference type="Rhea" id="RHEA-COMP:9668"/>
        <dbReference type="Rhea" id="RHEA-COMP:9699"/>
        <dbReference type="ChEBI" id="CHEBI:15378"/>
        <dbReference type="ChEBI" id="CHEBI:30616"/>
        <dbReference type="ChEBI" id="CHEBI:33019"/>
        <dbReference type="ChEBI" id="CHEBI:58095"/>
        <dbReference type="ChEBI" id="CHEBI:78442"/>
        <dbReference type="ChEBI" id="CHEBI:78531"/>
        <dbReference type="ChEBI" id="CHEBI:456215"/>
        <dbReference type="EC" id="6.1.1.20"/>
    </reaction>
</comment>
<dbReference type="SUPFAM" id="SSF56037">
    <property type="entry name" value="PheT/TilS domain"/>
    <property type="match status" value="1"/>
</dbReference>
<evidence type="ECO:0000256" key="12">
    <source>
        <dbReference type="ARBA" id="ARBA00022917"/>
    </source>
</evidence>
<evidence type="ECO:0000256" key="7">
    <source>
        <dbReference type="ARBA" id="ARBA00022723"/>
    </source>
</evidence>
<dbReference type="PROSITE" id="PS51483">
    <property type="entry name" value="B5"/>
    <property type="match status" value="1"/>
</dbReference>
<dbReference type="PANTHER" id="PTHR10947">
    <property type="entry name" value="PHENYLALANYL-TRNA SYNTHETASE BETA CHAIN AND LEUCINE-RICH REPEAT-CONTAINING PROTEIN 47"/>
    <property type="match status" value="1"/>
</dbReference>
<dbReference type="InterPro" id="IPR004532">
    <property type="entry name" value="Phe-tRNA-ligase_IIc_bsu_bact"/>
</dbReference>
<dbReference type="InterPro" id="IPR036690">
    <property type="entry name" value="Fdx_antiC-bd_sf"/>
</dbReference>
<keyword evidence="13 15" id="KW-0030">Aminoacyl-tRNA synthetase</keyword>
<dbReference type="PROSITE" id="PS50886">
    <property type="entry name" value="TRBD"/>
    <property type="match status" value="1"/>
</dbReference>
<dbReference type="CDD" id="cd00769">
    <property type="entry name" value="PheRS_beta_core"/>
    <property type="match status" value="1"/>
</dbReference>
<dbReference type="CDD" id="cd02796">
    <property type="entry name" value="tRNA_bind_bactPheRS"/>
    <property type="match status" value="1"/>
</dbReference>
<evidence type="ECO:0000256" key="3">
    <source>
        <dbReference type="ARBA" id="ARBA00011209"/>
    </source>
</evidence>
<feature type="domain" description="B5" evidence="19">
    <location>
        <begin position="407"/>
        <end position="482"/>
    </location>
</feature>
<comment type="subunit">
    <text evidence="3 15">Tetramer of two alpha and two beta subunits.</text>
</comment>
<dbReference type="Pfam" id="PF03147">
    <property type="entry name" value="FDX-ACB"/>
    <property type="match status" value="1"/>
</dbReference>
<keyword evidence="4 15" id="KW-0963">Cytoplasm</keyword>
<dbReference type="Gene3D" id="2.40.50.140">
    <property type="entry name" value="Nucleic acid-binding proteins"/>
    <property type="match status" value="1"/>
</dbReference>
<dbReference type="SMART" id="SM00874">
    <property type="entry name" value="B5"/>
    <property type="match status" value="1"/>
</dbReference>
<keyword evidence="5 16" id="KW-0820">tRNA-binding</keyword>
<keyword evidence="12 15" id="KW-0648">Protein biosynthesis</keyword>
<evidence type="ECO:0000256" key="6">
    <source>
        <dbReference type="ARBA" id="ARBA00022598"/>
    </source>
</evidence>
<evidence type="ECO:0000256" key="14">
    <source>
        <dbReference type="ARBA" id="ARBA00049255"/>
    </source>
</evidence>
<dbReference type="InterPro" id="IPR020825">
    <property type="entry name" value="Phe-tRNA_synthase-like_B3/B4"/>
</dbReference>
<dbReference type="Gene3D" id="3.50.40.10">
    <property type="entry name" value="Phenylalanyl-trna Synthetase, Chain B, domain 3"/>
    <property type="match status" value="1"/>
</dbReference>
<dbReference type="SUPFAM" id="SSF55681">
    <property type="entry name" value="Class II aaRS and biotin synthetases"/>
    <property type="match status" value="1"/>
</dbReference>
<dbReference type="SUPFAM" id="SSF54991">
    <property type="entry name" value="Anticodon-binding domain of PheRS"/>
    <property type="match status" value="1"/>
</dbReference>
<dbReference type="Gene3D" id="3.30.70.380">
    <property type="entry name" value="Ferrodoxin-fold anticodon-binding domain"/>
    <property type="match status" value="1"/>
</dbReference>
<feature type="binding site" evidence="15">
    <location>
        <position position="469"/>
    </location>
    <ligand>
        <name>Mg(2+)</name>
        <dbReference type="ChEBI" id="CHEBI:18420"/>
        <note>shared with alpha subunit</note>
    </ligand>
</feature>
<keyword evidence="6 15" id="KW-0436">Ligase</keyword>
<evidence type="ECO:0000256" key="9">
    <source>
        <dbReference type="ARBA" id="ARBA00022840"/>
    </source>
</evidence>
<comment type="subcellular location">
    <subcellularLocation>
        <location evidence="1 15">Cytoplasm</location>
    </subcellularLocation>
</comment>
<keyword evidence="21" id="KW-1185">Reference proteome</keyword>
<evidence type="ECO:0000256" key="11">
    <source>
        <dbReference type="ARBA" id="ARBA00022884"/>
    </source>
</evidence>
<name>A0ABS4KGZ0_9FIRM</name>
<dbReference type="InterPro" id="IPR012340">
    <property type="entry name" value="NA-bd_OB-fold"/>
</dbReference>